<organism evidence="3 4">
    <name type="scientific">Amycolatopsis magusensis</name>
    <dbReference type="NCBI Taxonomy" id="882444"/>
    <lineage>
        <taxon>Bacteria</taxon>
        <taxon>Bacillati</taxon>
        <taxon>Actinomycetota</taxon>
        <taxon>Actinomycetes</taxon>
        <taxon>Pseudonocardiales</taxon>
        <taxon>Pseudonocardiaceae</taxon>
        <taxon>Amycolatopsis</taxon>
    </lineage>
</organism>
<evidence type="ECO:0000256" key="1">
    <source>
        <dbReference type="SAM" id="Coils"/>
    </source>
</evidence>
<reference evidence="3 4" key="1">
    <citation type="submission" date="2021-03" db="EMBL/GenBank/DDBJ databases">
        <title>Sequencing the genomes of 1000 actinobacteria strains.</title>
        <authorList>
            <person name="Klenk H.-P."/>
        </authorList>
    </citation>
    <scope>NUCLEOTIDE SEQUENCE [LARGE SCALE GENOMIC DNA]</scope>
    <source>
        <strain evidence="3 4">DSM 45510</strain>
    </source>
</reference>
<evidence type="ECO:0000259" key="2">
    <source>
        <dbReference type="PROSITE" id="PS50911"/>
    </source>
</evidence>
<gene>
    <name evidence="3" type="ORF">JOM49_003372</name>
</gene>
<dbReference type="SUPFAM" id="SSF54001">
    <property type="entry name" value="Cysteine proteinases"/>
    <property type="match status" value="1"/>
</dbReference>
<dbReference type="RefSeq" id="WP_209665215.1">
    <property type="nucleotide sequence ID" value="NZ_JAGGMS010000001.1"/>
</dbReference>
<dbReference type="InterPro" id="IPR007921">
    <property type="entry name" value="CHAP_dom"/>
</dbReference>
<dbReference type="EMBL" id="JAGGMS010000001">
    <property type="protein sequence ID" value="MBP2181846.1"/>
    <property type="molecule type" value="Genomic_DNA"/>
</dbReference>
<comment type="caution">
    <text evidence="3">The sequence shown here is derived from an EMBL/GenBank/DDBJ whole genome shotgun (WGS) entry which is preliminary data.</text>
</comment>
<protein>
    <submittedName>
        <fullName evidence="3">Cell wall-associated NlpC family hydrolase</fullName>
    </submittedName>
</protein>
<feature type="domain" description="Peptidase C51" evidence="2">
    <location>
        <begin position="214"/>
        <end position="343"/>
    </location>
</feature>
<keyword evidence="3" id="KW-0378">Hydrolase</keyword>
<dbReference type="Gene3D" id="3.90.1720.10">
    <property type="entry name" value="endopeptidase domain like (from Nostoc punctiforme)"/>
    <property type="match status" value="1"/>
</dbReference>
<sequence>MDTRQLAKQLAPDLFSHRNKLAGKAEDAVRAQFSLHQTAGALDEHRDAHAKAAENVLSHWKGEGERGFERQSDRLDRRLKVTGSAGRQAERVVSEVSAALSGGHTAAQRLIDEYLTKATRLLDAGFAVSGAGSPAALQKAVAGVADLVPHYTKESVTNLRRVHREMEEAAKKLRALEKEIEHDGIHDLGHERATKPADAEHQGNGKARTIISAARKELGTRENPPGSNRNPYGPTAAWCSSFATAMWRKAGVKIPILPFTGDVYRWGQEHGKSYGRNQLDKAKPGDVLLFGTGPGSPSTSTHIGIVEKVDGNTVTLIEGNSGDQVRRNTHKLSPATFYGGVHP</sequence>
<keyword evidence="1" id="KW-0175">Coiled coil</keyword>
<dbReference type="Proteomes" id="UP000741013">
    <property type="component" value="Unassembled WGS sequence"/>
</dbReference>
<dbReference type="InterPro" id="IPR038765">
    <property type="entry name" value="Papain-like_cys_pep_sf"/>
</dbReference>
<dbReference type="PROSITE" id="PS50911">
    <property type="entry name" value="CHAP"/>
    <property type="match status" value="1"/>
</dbReference>
<dbReference type="GO" id="GO:0016787">
    <property type="term" value="F:hydrolase activity"/>
    <property type="evidence" value="ECO:0007669"/>
    <property type="project" value="UniProtKB-KW"/>
</dbReference>
<dbReference type="Pfam" id="PF05257">
    <property type="entry name" value="CHAP"/>
    <property type="match status" value="1"/>
</dbReference>
<name>A0ABS4PQZ8_9PSEU</name>
<keyword evidence="4" id="KW-1185">Reference proteome</keyword>
<evidence type="ECO:0000313" key="4">
    <source>
        <dbReference type="Proteomes" id="UP000741013"/>
    </source>
</evidence>
<proteinExistence type="predicted"/>
<evidence type="ECO:0000313" key="3">
    <source>
        <dbReference type="EMBL" id="MBP2181846.1"/>
    </source>
</evidence>
<accession>A0ABS4PQZ8</accession>
<feature type="coiled-coil region" evidence="1">
    <location>
        <begin position="156"/>
        <end position="183"/>
    </location>
</feature>